<sequence length="77" mass="8256">MGQYCSSSRQVAGHGAAVAGDDGFKSCRQKQQQQQQPPETGKRAAPPRRKAMKHAYDASGQQDLVLVVSLDSITKIG</sequence>
<dbReference type="Proteomes" id="UP000006038">
    <property type="component" value="Chromosome 12"/>
</dbReference>
<accession>J3NDP6</accession>
<evidence type="ECO:0000256" key="1">
    <source>
        <dbReference type="SAM" id="MobiDB-lite"/>
    </source>
</evidence>
<dbReference type="Gramene" id="OB12G21040.1">
    <property type="protein sequence ID" value="OB12G21040.1"/>
    <property type="gene ID" value="OB12G21040"/>
</dbReference>
<protein>
    <submittedName>
        <fullName evidence="2">Uncharacterized protein</fullName>
    </submittedName>
</protein>
<dbReference type="AlphaFoldDB" id="J3NDP6"/>
<dbReference type="OMA" id="KAMKHAY"/>
<feature type="region of interest" description="Disordered" evidence="1">
    <location>
        <begin position="1"/>
        <end position="57"/>
    </location>
</feature>
<evidence type="ECO:0000313" key="3">
    <source>
        <dbReference type="Proteomes" id="UP000006038"/>
    </source>
</evidence>
<reference evidence="2" key="2">
    <citation type="submission" date="2013-04" db="UniProtKB">
        <authorList>
            <consortium name="EnsemblPlants"/>
        </authorList>
    </citation>
    <scope>IDENTIFICATION</scope>
</reference>
<feature type="compositionally biased region" description="Polar residues" evidence="1">
    <location>
        <begin position="1"/>
        <end position="10"/>
    </location>
</feature>
<dbReference type="EnsemblPlants" id="OB12G21040.1">
    <property type="protein sequence ID" value="OB12G21040.1"/>
    <property type="gene ID" value="OB12G21040"/>
</dbReference>
<name>J3NDP6_ORYBR</name>
<evidence type="ECO:0000313" key="2">
    <source>
        <dbReference type="EnsemblPlants" id="OB12G21040.1"/>
    </source>
</evidence>
<reference evidence="2" key="1">
    <citation type="journal article" date="2013" name="Nat. Commun.">
        <title>Whole-genome sequencing of Oryza brachyantha reveals mechanisms underlying Oryza genome evolution.</title>
        <authorList>
            <person name="Chen J."/>
            <person name="Huang Q."/>
            <person name="Gao D."/>
            <person name="Wang J."/>
            <person name="Lang Y."/>
            <person name="Liu T."/>
            <person name="Li B."/>
            <person name="Bai Z."/>
            <person name="Luis Goicoechea J."/>
            <person name="Liang C."/>
            <person name="Chen C."/>
            <person name="Zhang W."/>
            <person name="Sun S."/>
            <person name="Liao Y."/>
            <person name="Zhang X."/>
            <person name="Yang L."/>
            <person name="Song C."/>
            <person name="Wang M."/>
            <person name="Shi J."/>
            <person name="Liu G."/>
            <person name="Liu J."/>
            <person name="Zhou H."/>
            <person name="Zhou W."/>
            <person name="Yu Q."/>
            <person name="An N."/>
            <person name="Chen Y."/>
            <person name="Cai Q."/>
            <person name="Wang B."/>
            <person name="Liu B."/>
            <person name="Min J."/>
            <person name="Huang Y."/>
            <person name="Wu H."/>
            <person name="Li Z."/>
            <person name="Zhang Y."/>
            <person name="Yin Y."/>
            <person name="Song W."/>
            <person name="Jiang J."/>
            <person name="Jackson S.A."/>
            <person name="Wing R.A."/>
            <person name="Wang J."/>
            <person name="Chen M."/>
        </authorList>
    </citation>
    <scope>NUCLEOTIDE SEQUENCE [LARGE SCALE GENOMIC DNA]</scope>
    <source>
        <strain evidence="2">cv. IRGC 101232</strain>
    </source>
</reference>
<organism evidence="2">
    <name type="scientific">Oryza brachyantha</name>
    <name type="common">malo sina</name>
    <dbReference type="NCBI Taxonomy" id="4533"/>
    <lineage>
        <taxon>Eukaryota</taxon>
        <taxon>Viridiplantae</taxon>
        <taxon>Streptophyta</taxon>
        <taxon>Embryophyta</taxon>
        <taxon>Tracheophyta</taxon>
        <taxon>Spermatophyta</taxon>
        <taxon>Magnoliopsida</taxon>
        <taxon>Liliopsida</taxon>
        <taxon>Poales</taxon>
        <taxon>Poaceae</taxon>
        <taxon>BOP clade</taxon>
        <taxon>Oryzoideae</taxon>
        <taxon>Oryzeae</taxon>
        <taxon>Oryzinae</taxon>
        <taxon>Oryza</taxon>
    </lineage>
</organism>
<dbReference type="HOGENOM" id="CLU_176543_0_0_1"/>
<keyword evidence="3" id="KW-1185">Reference proteome</keyword>
<proteinExistence type="predicted"/>
<feature type="compositionally biased region" description="Low complexity" evidence="1">
    <location>
        <begin position="11"/>
        <end position="21"/>
    </location>
</feature>